<evidence type="ECO:0000256" key="2">
    <source>
        <dbReference type="ARBA" id="ARBA00023125"/>
    </source>
</evidence>
<gene>
    <name evidence="6" type="ORF">EFP84_15160</name>
</gene>
<dbReference type="InterPro" id="IPR018060">
    <property type="entry name" value="HTH_AraC"/>
</dbReference>
<dbReference type="SUPFAM" id="SSF46689">
    <property type="entry name" value="Homeodomain-like"/>
    <property type="match status" value="1"/>
</dbReference>
<feature type="transmembrane region" description="Helical" evidence="4">
    <location>
        <begin position="182"/>
        <end position="202"/>
    </location>
</feature>
<evidence type="ECO:0000313" key="7">
    <source>
        <dbReference type="Proteomes" id="UP000276407"/>
    </source>
</evidence>
<dbReference type="EMBL" id="CP033614">
    <property type="protein sequence ID" value="AYV56702.1"/>
    <property type="molecule type" value="Genomic_DNA"/>
</dbReference>
<keyword evidence="4" id="KW-0472">Membrane</keyword>
<sequence length="360" mass="40869">MFGLDFGSFVIASGLVQSVLLGFFFKRSNRSGRNSSLLGWAFLLLSVLLALGLAFQTGLVLEFPHLSRVGHPLGALAAPLFAIALQKYFGYPKERRIWILLFFAVPTLIFLYSIPHYAMGWDEKLEYILEDRKSPHLECTVIGAVTLLFNILIFTRIYYRLGGFEEEFSRAAIREVSVFRKFVLVCVFLLAVSILFFVLFPGLRSETISNAALGIWIIVFAWSRVYSENAESASEEKEESKYKKAYLSEDTVTENGKRIFQILNEEKSYLDPDFDLGTLSRILGISTHAASQVIGRYFGKGFLELCREFKIAKAEELLKETDLPILRIGLDAGFNSKTSFLRAFKEEKGMTPSEFREQKK</sequence>
<reference evidence="6 7" key="1">
    <citation type="submission" date="2018-11" db="EMBL/GenBank/DDBJ databases">
        <title>Complete genome sequence of Leptospira kmetyi isolate LS 001/16 from soil sample associated with a leptospirosis patient in Kelantan.</title>
        <authorList>
            <person name="Muhammad Yusoff F."/>
            <person name="Muhammad Yusoff S."/>
            <person name="Ahmad M.N."/>
            <person name="Yusof N.Y."/>
            <person name="Aziah I."/>
        </authorList>
    </citation>
    <scope>NUCLEOTIDE SEQUENCE [LARGE SCALE GENOMIC DNA]</scope>
    <source>
        <strain evidence="6 7">LS 001/16</strain>
    </source>
</reference>
<dbReference type="SMART" id="SM00342">
    <property type="entry name" value="HTH_ARAC"/>
    <property type="match status" value="1"/>
</dbReference>
<keyword evidence="4" id="KW-1133">Transmembrane helix</keyword>
<dbReference type="Proteomes" id="UP000276407">
    <property type="component" value="Chromosome 1"/>
</dbReference>
<evidence type="ECO:0000313" key="6">
    <source>
        <dbReference type="EMBL" id="AYV56702.1"/>
    </source>
</evidence>
<keyword evidence="3" id="KW-0804">Transcription</keyword>
<feature type="transmembrane region" description="Helical" evidence="4">
    <location>
        <begin position="37"/>
        <end position="57"/>
    </location>
</feature>
<keyword evidence="2" id="KW-0238">DNA-binding</keyword>
<feature type="domain" description="HTH araC/xylS-type" evidence="5">
    <location>
        <begin position="257"/>
        <end position="358"/>
    </location>
</feature>
<evidence type="ECO:0000256" key="4">
    <source>
        <dbReference type="SAM" id="Phobius"/>
    </source>
</evidence>
<protein>
    <submittedName>
        <fullName evidence="6">AraC family transcriptional regulator</fullName>
    </submittedName>
</protein>
<feature type="transmembrane region" description="Helical" evidence="4">
    <location>
        <begin position="69"/>
        <end position="85"/>
    </location>
</feature>
<dbReference type="InterPro" id="IPR009057">
    <property type="entry name" value="Homeodomain-like_sf"/>
</dbReference>
<dbReference type="AlphaFoldDB" id="A0AAD0UQM6"/>
<organism evidence="6 7">
    <name type="scientific">Leptospira kmetyi</name>
    <dbReference type="NCBI Taxonomy" id="408139"/>
    <lineage>
        <taxon>Bacteria</taxon>
        <taxon>Pseudomonadati</taxon>
        <taxon>Spirochaetota</taxon>
        <taxon>Spirochaetia</taxon>
        <taxon>Leptospirales</taxon>
        <taxon>Leptospiraceae</taxon>
        <taxon>Leptospira</taxon>
    </lineage>
</organism>
<dbReference type="PRINTS" id="PR00032">
    <property type="entry name" value="HTHARAC"/>
</dbReference>
<dbReference type="PROSITE" id="PS01124">
    <property type="entry name" value="HTH_ARAC_FAMILY_2"/>
    <property type="match status" value="1"/>
</dbReference>
<dbReference type="PANTHER" id="PTHR43280:SF29">
    <property type="entry name" value="ARAC-FAMILY TRANSCRIPTIONAL REGULATOR"/>
    <property type="match status" value="1"/>
</dbReference>
<dbReference type="InterPro" id="IPR018062">
    <property type="entry name" value="HTH_AraC-typ_CS"/>
</dbReference>
<name>A0AAD0UQM6_9LEPT</name>
<dbReference type="KEGG" id="lkm:EFP84_15160"/>
<keyword evidence="4" id="KW-0812">Transmembrane</keyword>
<evidence type="ECO:0000256" key="1">
    <source>
        <dbReference type="ARBA" id="ARBA00023015"/>
    </source>
</evidence>
<feature type="transmembrane region" description="Helical" evidence="4">
    <location>
        <begin position="97"/>
        <end position="120"/>
    </location>
</feature>
<dbReference type="Gene3D" id="1.10.10.60">
    <property type="entry name" value="Homeodomain-like"/>
    <property type="match status" value="1"/>
</dbReference>
<dbReference type="Pfam" id="PF12833">
    <property type="entry name" value="HTH_18"/>
    <property type="match status" value="1"/>
</dbReference>
<dbReference type="PANTHER" id="PTHR43280">
    <property type="entry name" value="ARAC-FAMILY TRANSCRIPTIONAL REGULATOR"/>
    <property type="match status" value="1"/>
</dbReference>
<feature type="transmembrane region" description="Helical" evidence="4">
    <location>
        <begin position="6"/>
        <end position="25"/>
    </location>
</feature>
<dbReference type="GO" id="GO:0003700">
    <property type="term" value="F:DNA-binding transcription factor activity"/>
    <property type="evidence" value="ECO:0007669"/>
    <property type="project" value="InterPro"/>
</dbReference>
<dbReference type="InterPro" id="IPR020449">
    <property type="entry name" value="Tscrpt_reg_AraC-type_HTH"/>
</dbReference>
<evidence type="ECO:0000259" key="5">
    <source>
        <dbReference type="PROSITE" id="PS01124"/>
    </source>
</evidence>
<dbReference type="PROSITE" id="PS00041">
    <property type="entry name" value="HTH_ARAC_FAMILY_1"/>
    <property type="match status" value="1"/>
</dbReference>
<dbReference type="GO" id="GO:0043565">
    <property type="term" value="F:sequence-specific DNA binding"/>
    <property type="evidence" value="ECO:0007669"/>
    <property type="project" value="InterPro"/>
</dbReference>
<keyword evidence="1" id="KW-0805">Transcription regulation</keyword>
<evidence type="ECO:0000256" key="3">
    <source>
        <dbReference type="ARBA" id="ARBA00023163"/>
    </source>
</evidence>
<dbReference type="RefSeq" id="WP_123179962.1">
    <property type="nucleotide sequence ID" value="NZ_CP033614.1"/>
</dbReference>
<proteinExistence type="predicted"/>
<feature type="transmembrane region" description="Helical" evidence="4">
    <location>
        <begin position="140"/>
        <end position="161"/>
    </location>
</feature>
<accession>A0AAD0UQM6</accession>